<evidence type="ECO:0000313" key="2">
    <source>
        <dbReference type="Proteomes" id="UP001153678"/>
    </source>
</evidence>
<accession>A0A9W4T4H9</accession>
<gene>
    <name evidence="1" type="ORF">FWILDA_LOCUS14428</name>
</gene>
<feature type="non-terminal residue" evidence="1">
    <location>
        <position position="1"/>
    </location>
</feature>
<name>A0A9W4T4H9_9GLOM</name>
<keyword evidence="2" id="KW-1185">Reference proteome</keyword>
<dbReference type="AlphaFoldDB" id="A0A9W4T4H9"/>
<reference evidence="1" key="1">
    <citation type="submission" date="2022-08" db="EMBL/GenBank/DDBJ databases">
        <authorList>
            <person name="Kallberg Y."/>
            <person name="Tangrot J."/>
            <person name="Rosling A."/>
        </authorList>
    </citation>
    <scope>NUCLEOTIDE SEQUENCE</scope>
    <source>
        <strain evidence="1">Wild A</strain>
    </source>
</reference>
<sequence length="94" mass="11025">MSKTTNLIELVSQLGKRKSLHNEIFINNLFEEKNFLLEYKNVKIHSEDQSTLDGFVGQIEIPPKFTQTGFYTFLIKWIVANDQLFTTSKNQHFQ</sequence>
<dbReference type="Proteomes" id="UP001153678">
    <property type="component" value="Unassembled WGS sequence"/>
</dbReference>
<comment type="caution">
    <text evidence="1">The sequence shown here is derived from an EMBL/GenBank/DDBJ whole genome shotgun (WGS) entry which is preliminary data.</text>
</comment>
<organism evidence="1 2">
    <name type="scientific">Funneliformis geosporum</name>
    <dbReference type="NCBI Taxonomy" id="1117311"/>
    <lineage>
        <taxon>Eukaryota</taxon>
        <taxon>Fungi</taxon>
        <taxon>Fungi incertae sedis</taxon>
        <taxon>Mucoromycota</taxon>
        <taxon>Glomeromycotina</taxon>
        <taxon>Glomeromycetes</taxon>
        <taxon>Glomerales</taxon>
        <taxon>Glomeraceae</taxon>
        <taxon>Funneliformis</taxon>
    </lineage>
</organism>
<proteinExistence type="predicted"/>
<protein>
    <submittedName>
        <fullName evidence="1">11787_t:CDS:1</fullName>
    </submittedName>
</protein>
<evidence type="ECO:0000313" key="1">
    <source>
        <dbReference type="EMBL" id="CAI2190143.1"/>
    </source>
</evidence>
<dbReference type="EMBL" id="CAMKVN010006311">
    <property type="protein sequence ID" value="CAI2190143.1"/>
    <property type="molecule type" value="Genomic_DNA"/>
</dbReference>
<dbReference type="OrthoDB" id="2432695at2759"/>